<reference evidence="1 2" key="1">
    <citation type="submission" date="2024-05" db="EMBL/GenBank/DDBJ databases">
        <title>Haplotype-resolved chromosome-level genome assembly of Huyou (Citrus changshanensis).</title>
        <authorList>
            <person name="Miao C."/>
            <person name="Chen W."/>
            <person name="Wu Y."/>
            <person name="Wang L."/>
            <person name="Zhao S."/>
            <person name="Grierson D."/>
            <person name="Xu C."/>
            <person name="Chen K."/>
        </authorList>
    </citation>
    <scope>NUCLEOTIDE SEQUENCE [LARGE SCALE GENOMIC DNA]</scope>
    <source>
        <strain evidence="1">01-14</strain>
        <tissue evidence="1">Leaf</tissue>
    </source>
</reference>
<gene>
    <name evidence="1" type="ORF">WN944_000888</name>
</gene>
<evidence type="ECO:0000313" key="2">
    <source>
        <dbReference type="Proteomes" id="UP001428341"/>
    </source>
</evidence>
<dbReference type="Proteomes" id="UP001428341">
    <property type="component" value="Unassembled WGS sequence"/>
</dbReference>
<dbReference type="EMBL" id="JBCGBO010000004">
    <property type="protein sequence ID" value="KAK9208531.1"/>
    <property type="molecule type" value="Genomic_DNA"/>
</dbReference>
<accession>A0AAP0MIP4</accession>
<keyword evidence="2" id="KW-1185">Reference proteome</keyword>
<dbReference type="AlphaFoldDB" id="A0AAP0MIP4"/>
<sequence>MHFLTLNSVPAFLLSKKKRGKYKNENSIFLCPISPKPNRPTLNREFATSLRIGTSSLCLSTNSHHPSFTDGDAVLTVDRASPSTNRKAQSSLASPSKISSLFSQLLSGSHHATTSATIAGLTLSLHCFVAISAASLQPTATTHESLEEIDLVKHKLRASAVFLPFMGPKCYAIPAWASQCWPVLLHAASQV</sequence>
<evidence type="ECO:0000313" key="1">
    <source>
        <dbReference type="EMBL" id="KAK9208531.1"/>
    </source>
</evidence>
<proteinExistence type="predicted"/>
<name>A0AAP0MIP4_9ROSI</name>
<comment type="caution">
    <text evidence="1">The sequence shown here is derived from an EMBL/GenBank/DDBJ whole genome shotgun (WGS) entry which is preliminary data.</text>
</comment>
<organism evidence="1 2">
    <name type="scientific">Citrus x changshan-huyou</name>
    <dbReference type="NCBI Taxonomy" id="2935761"/>
    <lineage>
        <taxon>Eukaryota</taxon>
        <taxon>Viridiplantae</taxon>
        <taxon>Streptophyta</taxon>
        <taxon>Embryophyta</taxon>
        <taxon>Tracheophyta</taxon>
        <taxon>Spermatophyta</taxon>
        <taxon>Magnoliopsida</taxon>
        <taxon>eudicotyledons</taxon>
        <taxon>Gunneridae</taxon>
        <taxon>Pentapetalae</taxon>
        <taxon>rosids</taxon>
        <taxon>malvids</taxon>
        <taxon>Sapindales</taxon>
        <taxon>Rutaceae</taxon>
        <taxon>Aurantioideae</taxon>
        <taxon>Citrus</taxon>
    </lineage>
</organism>
<protein>
    <submittedName>
        <fullName evidence="1">Uncharacterized protein</fullName>
    </submittedName>
</protein>